<feature type="transmembrane region" description="Helical" evidence="1">
    <location>
        <begin position="102"/>
        <end position="121"/>
    </location>
</feature>
<evidence type="ECO:0000313" key="3">
    <source>
        <dbReference type="Proteomes" id="UP000183047"/>
    </source>
</evidence>
<keyword evidence="3" id="KW-1185">Reference proteome</keyword>
<accession>A0A1G5EBP3</accession>
<gene>
    <name evidence="2" type="ORF">SAMN02910451_01903</name>
</gene>
<organism evidence="2 3">
    <name type="scientific">Butyrivibrio hungatei</name>
    <dbReference type="NCBI Taxonomy" id="185008"/>
    <lineage>
        <taxon>Bacteria</taxon>
        <taxon>Bacillati</taxon>
        <taxon>Bacillota</taxon>
        <taxon>Clostridia</taxon>
        <taxon>Lachnospirales</taxon>
        <taxon>Lachnospiraceae</taxon>
        <taxon>Butyrivibrio</taxon>
    </lineage>
</organism>
<feature type="transmembrane region" description="Helical" evidence="1">
    <location>
        <begin position="76"/>
        <end position="95"/>
    </location>
</feature>
<proteinExistence type="predicted"/>
<dbReference type="AlphaFoldDB" id="A0A1G5EBP3"/>
<keyword evidence="1" id="KW-0812">Transmembrane</keyword>
<dbReference type="Proteomes" id="UP000183047">
    <property type="component" value="Unassembled WGS sequence"/>
</dbReference>
<evidence type="ECO:0000313" key="2">
    <source>
        <dbReference type="EMBL" id="SCY24382.1"/>
    </source>
</evidence>
<reference evidence="3" key="1">
    <citation type="submission" date="2016-10" db="EMBL/GenBank/DDBJ databases">
        <authorList>
            <person name="Varghese N."/>
            <person name="Submissions S."/>
        </authorList>
    </citation>
    <scope>NUCLEOTIDE SEQUENCE [LARGE SCALE GENOMIC DNA]</scope>
    <source>
        <strain evidence="3">XBD2006</strain>
    </source>
</reference>
<dbReference type="EMBL" id="FMUR01000010">
    <property type="protein sequence ID" value="SCY24382.1"/>
    <property type="molecule type" value="Genomic_DNA"/>
</dbReference>
<keyword evidence="1" id="KW-0472">Membrane</keyword>
<dbReference type="OrthoDB" id="2003719at2"/>
<name>A0A1G5EBP3_9FIRM</name>
<protein>
    <submittedName>
        <fullName evidence="2">Uncharacterized protein</fullName>
    </submittedName>
</protein>
<keyword evidence="1" id="KW-1133">Transmembrane helix</keyword>
<sequence>MAVFLYILLMVINFIVKIVCALIKRVDLTNSLFIGVIPVFLVRNKGFDKMTNWIIFGIAVLLALVIQHMFTIAKILASVISCVAIAFLCSIWKSYDSRHAQLTVVAIGTIIAAIWNLQYWYGYKTEL</sequence>
<dbReference type="RefSeq" id="WP_074462480.1">
    <property type="nucleotide sequence ID" value="NZ_FMUR01000010.1"/>
</dbReference>
<evidence type="ECO:0000256" key="1">
    <source>
        <dbReference type="SAM" id="Phobius"/>
    </source>
</evidence>
<feature type="transmembrane region" description="Helical" evidence="1">
    <location>
        <begin position="6"/>
        <end position="23"/>
    </location>
</feature>
<feature type="transmembrane region" description="Helical" evidence="1">
    <location>
        <begin position="53"/>
        <end position="70"/>
    </location>
</feature>